<feature type="transmembrane region" description="Helical" evidence="2">
    <location>
        <begin position="150"/>
        <end position="172"/>
    </location>
</feature>
<keyword evidence="2" id="KW-1133">Transmembrane helix</keyword>
<keyword evidence="2" id="KW-0812">Transmembrane</keyword>
<name>A0A3N4HMP4_ASCIM</name>
<dbReference type="AlphaFoldDB" id="A0A3N4HMP4"/>
<evidence type="ECO:0000313" key="4">
    <source>
        <dbReference type="Proteomes" id="UP000275078"/>
    </source>
</evidence>
<evidence type="ECO:0000256" key="1">
    <source>
        <dbReference type="SAM" id="MobiDB-lite"/>
    </source>
</evidence>
<feature type="compositionally biased region" description="Basic and acidic residues" evidence="1">
    <location>
        <begin position="1"/>
        <end position="10"/>
    </location>
</feature>
<feature type="region of interest" description="Disordered" evidence="1">
    <location>
        <begin position="1"/>
        <end position="75"/>
    </location>
</feature>
<dbReference type="EMBL" id="ML119833">
    <property type="protein sequence ID" value="RPA73130.1"/>
    <property type="molecule type" value="Genomic_DNA"/>
</dbReference>
<feature type="region of interest" description="Disordered" evidence="1">
    <location>
        <begin position="118"/>
        <end position="140"/>
    </location>
</feature>
<gene>
    <name evidence="3" type="ORF">BJ508DRAFT_314122</name>
</gene>
<sequence>MSKPQAKTDFDTSTNPFQDPSPTPGGQHSRSLPGSPYTEDAPPRPNTSANPRHSFHTVPAPGAAPKNPDGSTPPRYAEFQYQFEEVPEFNGYRYNDNPSRRPGARKFIPRTFSNIKNAFTTRLSPRSSPSPVDYEPPRHGEVQRRARRDCICISVSVIVFLAIIIPIIWAMMTGRMDHGHCNDEASKVASQMDKNAVFSLASDGVVWNWNLPVNKKAKDGPFEVLMKVTVNTKGKVETLQQVPMSALMERTLDGDGVGYNESIGLLEDEKV</sequence>
<proteinExistence type="predicted"/>
<evidence type="ECO:0000313" key="3">
    <source>
        <dbReference type="EMBL" id="RPA73130.1"/>
    </source>
</evidence>
<organism evidence="3 4">
    <name type="scientific">Ascobolus immersus RN42</name>
    <dbReference type="NCBI Taxonomy" id="1160509"/>
    <lineage>
        <taxon>Eukaryota</taxon>
        <taxon>Fungi</taxon>
        <taxon>Dikarya</taxon>
        <taxon>Ascomycota</taxon>
        <taxon>Pezizomycotina</taxon>
        <taxon>Pezizomycetes</taxon>
        <taxon>Pezizales</taxon>
        <taxon>Ascobolaceae</taxon>
        <taxon>Ascobolus</taxon>
    </lineage>
</organism>
<accession>A0A3N4HMP4</accession>
<protein>
    <submittedName>
        <fullName evidence="3">Uncharacterized protein</fullName>
    </submittedName>
</protein>
<keyword evidence="2" id="KW-0472">Membrane</keyword>
<reference evidence="3 4" key="1">
    <citation type="journal article" date="2018" name="Nat. Ecol. Evol.">
        <title>Pezizomycetes genomes reveal the molecular basis of ectomycorrhizal truffle lifestyle.</title>
        <authorList>
            <person name="Murat C."/>
            <person name="Payen T."/>
            <person name="Noel B."/>
            <person name="Kuo A."/>
            <person name="Morin E."/>
            <person name="Chen J."/>
            <person name="Kohler A."/>
            <person name="Krizsan K."/>
            <person name="Balestrini R."/>
            <person name="Da Silva C."/>
            <person name="Montanini B."/>
            <person name="Hainaut M."/>
            <person name="Levati E."/>
            <person name="Barry K.W."/>
            <person name="Belfiori B."/>
            <person name="Cichocki N."/>
            <person name="Clum A."/>
            <person name="Dockter R.B."/>
            <person name="Fauchery L."/>
            <person name="Guy J."/>
            <person name="Iotti M."/>
            <person name="Le Tacon F."/>
            <person name="Lindquist E.A."/>
            <person name="Lipzen A."/>
            <person name="Malagnac F."/>
            <person name="Mello A."/>
            <person name="Molinier V."/>
            <person name="Miyauchi S."/>
            <person name="Poulain J."/>
            <person name="Riccioni C."/>
            <person name="Rubini A."/>
            <person name="Sitrit Y."/>
            <person name="Splivallo R."/>
            <person name="Traeger S."/>
            <person name="Wang M."/>
            <person name="Zifcakova L."/>
            <person name="Wipf D."/>
            <person name="Zambonelli A."/>
            <person name="Paolocci F."/>
            <person name="Nowrousian M."/>
            <person name="Ottonello S."/>
            <person name="Baldrian P."/>
            <person name="Spatafora J.W."/>
            <person name="Henrissat B."/>
            <person name="Nagy L.G."/>
            <person name="Aury J.M."/>
            <person name="Wincker P."/>
            <person name="Grigoriev I.V."/>
            <person name="Bonfante P."/>
            <person name="Martin F.M."/>
        </authorList>
    </citation>
    <scope>NUCLEOTIDE SEQUENCE [LARGE SCALE GENOMIC DNA]</scope>
    <source>
        <strain evidence="3 4">RN42</strain>
    </source>
</reference>
<dbReference type="Proteomes" id="UP000275078">
    <property type="component" value="Unassembled WGS sequence"/>
</dbReference>
<evidence type="ECO:0000256" key="2">
    <source>
        <dbReference type="SAM" id="Phobius"/>
    </source>
</evidence>
<keyword evidence="4" id="KW-1185">Reference proteome</keyword>
<feature type="compositionally biased region" description="Polar residues" evidence="1">
    <location>
        <begin position="11"/>
        <end position="32"/>
    </location>
</feature>